<dbReference type="InterPro" id="IPR006571">
    <property type="entry name" value="TLDc_dom"/>
</dbReference>
<evidence type="ECO:0008006" key="5">
    <source>
        <dbReference type="Google" id="ProtNLM"/>
    </source>
</evidence>
<evidence type="ECO:0000313" key="4">
    <source>
        <dbReference type="Proteomes" id="UP000664859"/>
    </source>
</evidence>
<dbReference type="Proteomes" id="UP000664859">
    <property type="component" value="Unassembled WGS sequence"/>
</dbReference>
<sequence>MSRYRCFSRKSAAAQAVPVLSQVIAEKRREPQNCAEALEAEMKRACLAKKHGTAMHYTATVLQDYEPPSLLVLNVGGAKLRVKRSALTHVKDSKLAWMFNGRWDHWLPRDHSGHIFLDVDVKWFSPIAEYLSELSRGTAANEAYLPIMQLSDDDRLGFRACVELFGLRDIMPKQAFDSQAQVLASVACFGLESGLNLAWSALWQLLCQSSAHDATTQEFHRLYYGRPNTVCLAIDDEGNVFGGFTSEAWIAGSGTYKPDPAAFLFCKTSDSPTTRCYSQTGSYPQCAVCHHSSVGPLFGGGHDLQFIFSSAGAVAYSSAEAITYRSSASAYHPMPISGTDGTVVDFFVWQVPQAGATAPPSLTPNFDAAVPRQPACSLSYSSDGAPPVAFRATCPAWPAPSLR</sequence>
<feature type="domain" description="TLDc" evidence="2">
    <location>
        <begin position="203"/>
        <end position="326"/>
    </location>
</feature>
<dbReference type="SUPFAM" id="SSF54695">
    <property type="entry name" value="POZ domain"/>
    <property type="match status" value="1"/>
</dbReference>
<dbReference type="Pfam" id="PF02214">
    <property type="entry name" value="BTB_2"/>
    <property type="match status" value="1"/>
</dbReference>
<keyword evidence="4" id="KW-1185">Reference proteome</keyword>
<name>A0A835Z9G2_9STRA</name>
<dbReference type="AlphaFoldDB" id="A0A835Z9G2"/>
<dbReference type="InterPro" id="IPR011333">
    <property type="entry name" value="SKP1/BTB/POZ_sf"/>
</dbReference>
<dbReference type="OrthoDB" id="27341at2759"/>
<evidence type="ECO:0000259" key="2">
    <source>
        <dbReference type="Pfam" id="PF07534"/>
    </source>
</evidence>
<dbReference type="Gene3D" id="3.30.710.10">
    <property type="entry name" value="Potassium Channel Kv1.1, Chain A"/>
    <property type="match status" value="1"/>
</dbReference>
<dbReference type="Pfam" id="PF07534">
    <property type="entry name" value="TLD"/>
    <property type="match status" value="1"/>
</dbReference>
<comment type="caution">
    <text evidence="3">The sequence shown here is derived from an EMBL/GenBank/DDBJ whole genome shotgun (WGS) entry which is preliminary data.</text>
</comment>
<organism evidence="3 4">
    <name type="scientific">Tribonema minus</name>
    <dbReference type="NCBI Taxonomy" id="303371"/>
    <lineage>
        <taxon>Eukaryota</taxon>
        <taxon>Sar</taxon>
        <taxon>Stramenopiles</taxon>
        <taxon>Ochrophyta</taxon>
        <taxon>PX clade</taxon>
        <taxon>Xanthophyceae</taxon>
        <taxon>Tribonematales</taxon>
        <taxon>Tribonemataceae</taxon>
        <taxon>Tribonema</taxon>
    </lineage>
</organism>
<dbReference type="EMBL" id="JAFCMP010000153">
    <property type="protein sequence ID" value="KAG5184743.1"/>
    <property type="molecule type" value="Genomic_DNA"/>
</dbReference>
<evidence type="ECO:0000313" key="3">
    <source>
        <dbReference type="EMBL" id="KAG5184743.1"/>
    </source>
</evidence>
<evidence type="ECO:0000259" key="1">
    <source>
        <dbReference type="Pfam" id="PF02214"/>
    </source>
</evidence>
<gene>
    <name evidence="3" type="ORF">JKP88DRAFT_268499</name>
</gene>
<dbReference type="GO" id="GO:0051260">
    <property type="term" value="P:protein homooligomerization"/>
    <property type="evidence" value="ECO:0007669"/>
    <property type="project" value="InterPro"/>
</dbReference>
<accession>A0A835Z9G2</accession>
<proteinExistence type="predicted"/>
<dbReference type="InterPro" id="IPR003131">
    <property type="entry name" value="T1-type_BTB"/>
</dbReference>
<protein>
    <recommendedName>
        <fullName evidence="5">TLDc domain-containing protein</fullName>
    </recommendedName>
</protein>
<feature type="domain" description="Potassium channel tetramerisation-type BTB" evidence="1">
    <location>
        <begin position="72"/>
        <end position="133"/>
    </location>
</feature>
<reference evidence="3" key="1">
    <citation type="submission" date="2021-02" db="EMBL/GenBank/DDBJ databases">
        <title>First Annotated Genome of the Yellow-green Alga Tribonema minus.</title>
        <authorList>
            <person name="Mahan K.M."/>
        </authorList>
    </citation>
    <scope>NUCLEOTIDE SEQUENCE</scope>
    <source>
        <strain evidence="3">UTEX B ZZ1240</strain>
    </source>
</reference>